<evidence type="ECO:0000313" key="2">
    <source>
        <dbReference type="EMBL" id="MPN04333.1"/>
    </source>
</evidence>
<feature type="region of interest" description="Disordered" evidence="1">
    <location>
        <begin position="216"/>
        <end position="243"/>
    </location>
</feature>
<dbReference type="EMBL" id="VSSQ01050253">
    <property type="protein sequence ID" value="MPN04333.1"/>
    <property type="molecule type" value="Genomic_DNA"/>
</dbReference>
<proteinExistence type="predicted"/>
<accession>A0A645EV05</accession>
<comment type="caution">
    <text evidence="2">The sequence shown here is derived from an EMBL/GenBank/DDBJ whole genome shotgun (WGS) entry which is preliminary data.</text>
</comment>
<evidence type="ECO:0000256" key="1">
    <source>
        <dbReference type="SAM" id="MobiDB-lite"/>
    </source>
</evidence>
<dbReference type="AlphaFoldDB" id="A0A645EV05"/>
<sequence length="243" mass="28030">MNAIIRKKSFFMLEMMIDNLISNYENPEKVKKIAGQINKNFDSKIMSIYCKLGKTDLLRKYELIQNSFIDRDNWSVIKFRSGTLILLSFSREITNIEYVVNDVLNKIKFIAGNCYIGISNIYNNIDNFGTCIEEALLTVELSEKILKKEVAYYKEIISPISEYDKLYKSQLLETAIEYINIVNPIFYQALPLSPAYKCPCPIWLLRNHAAHRSSPGLCPAQNTDASHQKQHRKSRAERSKAIA</sequence>
<organism evidence="2">
    <name type="scientific">bioreactor metagenome</name>
    <dbReference type="NCBI Taxonomy" id="1076179"/>
    <lineage>
        <taxon>unclassified sequences</taxon>
        <taxon>metagenomes</taxon>
        <taxon>ecological metagenomes</taxon>
    </lineage>
</organism>
<gene>
    <name evidence="2" type="ORF">SDC9_151570</name>
</gene>
<evidence type="ECO:0008006" key="3">
    <source>
        <dbReference type="Google" id="ProtNLM"/>
    </source>
</evidence>
<name>A0A645EV05_9ZZZZ</name>
<reference evidence="2" key="1">
    <citation type="submission" date="2019-08" db="EMBL/GenBank/DDBJ databases">
        <authorList>
            <person name="Kucharzyk K."/>
            <person name="Murdoch R.W."/>
            <person name="Higgins S."/>
            <person name="Loffler F."/>
        </authorList>
    </citation>
    <scope>NUCLEOTIDE SEQUENCE</scope>
</reference>
<protein>
    <recommendedName>
        <fullName evidence="3">CdaR GGDEF-like domain-containing protein</fullName>
    </recommendedName>
</protein>